<dbReference type="GO" id="GO:0051484">
    <property type="term" value="P:isopentenyl diphosphate biosynthetic process, methylerythritol 4-phosphate pathway involved in terpenoid biosynthetic process"/>
    <property type="evidence" value="ECO:0007669"/>
    <property type="project" value="TreeGrafter"/>
</dbReference>
<feature type="binding site" evidence="9">
    <location>
        <position position="11"/>
    </location>
    <ligand>
        <name>NADPH</name>
        <dbReference type="ChEBI" id="CHEBI:57783"/>
    </ligand>
</feature>
<evidence type="ECO:0000256" key="7">
    <source>
        <dbReference type="ARBA" id="ARBA00023229"/>
    </source>
</evidence>
<feature type="binding site" evidence="9">
    <location>
        <position position="38"/>
    </location>
    <ligand>
        <name>NADPH</name>
        <dbReference type="ChEBI" id="CHEBI:57783"/>
    </ligand>
</feature>
<dbReference type="NCBIfam" id="TIGR00243">
    <property type="entry name" value="Dxr"/>
    <property type="match status" value="1"/>
</dbReference>
<feature type="binding site" evidence="9">
    <location>
        <position position="149"/>
    </location>
    <ligand>
        <name>1-deoxy-D-xylulose 5-phosphate</name>
        <dbReference type="ChEBI" id="CHEBI:57792"/>
    </ligand>
</feature>
<dbReference type="EC" id="1.1.1.267" evidence="9"/>
<evidence type="ECO:0000256" key="6">
    <source>
        <dbReference type="ARBA" id="ARBA00023211"/>
    </source>
</evidence>
<dbReference type="FunFam" id="3.40.50.720:FF:000045">
    <property type="entry name" value="1-deoxy-D-xylulose 5-phosphate reductoisomerase"/>
    <property type="match status" value="1"/>
</dbReference>
<feature type="binding site" evidence="9">
    <location>
        <position position="215"/>
    </location>
    <ligand>
        <name>1-deoxy-D-xylulose 5-phosphate</name>
        <dbReference type="ChEBI" id="CHEBI:57792"/>
    </ligand>
</feature>
<proteinExistence type="inferred from homology"/>
<feature type="binding site" evidence="9">
    <location>
        <position position="122"/>
    </location>
    <ligand>
        <name>NADPH</name>
        <dbReference type="ChEBI" id="CHEBI:57783"/>
    </ligand>
</feature>
<feature type="domain" description="DXP reductoisomerase C-terminal" evidence="12">
    <location>
        <begin position="259"/>
        <end position="375"/>
    </location>
</feature>
<evidence type="ECO:0000259" key="12">
    <source>
        <dbReference type="Pfam" id="PF13288"/>
    </source>
</evidence>
<feature type="binding site" evidence="9">
    <location>
        <position position="219"/>
    </location>
    <ligand>
        <name>1-deoxy-D-xylulose 5-phosphate</name>
        <dbReference type="ChEBI" id="CHEBI:57792"/>
    </ligand>
</feature>
<keyword evidence="3 9" id="KW-0479">Metal-binding</keyword>
<feature type="binding site" evidence="9">
    <location>
        <position position="36"/>
    </location>
    <ligand>
        <name>NADPH</name>
        <dbReference type="ChEBI" id="CHEBI:57783"/>
    </ligand>
</feature>
<reference evidence="13 14" key="1">
    <citation type="journal article" date="2016" name="Nat. Commun.">
        <title>Thousands of microbial genomes shed light on interconnected biogeochemical processes in an aquifer system.</title>
        <authorList>
            <person name="Anantharaman K."/>
            <person name="Brown C.T."/>
            <person name="Hug L.A."/>
            <person name="Sharon I."/>
            <person name="Castelle C.J."/>
            <person name="Probst A.J."/>
            <person name="Thomas B.C."/>
            <person name="Singh A."/>
            <person name="Wilkins M.J."/>
            <person name="Karaoz U."/>
            <person name="Brodie E.L."/>
            <person name="Williams K.H."/>
            <person name="Hubbard S.S."/>
            <person name="Banfield J.F."/>
        </authorList>
    </citation>
    <scope>NUCLEOTIDE SEQUENCE [LARGE SCALE GENOMIC DNA]</scope>
    <source>
        <strain evidence="14">RIFCSPLOWO2_12_FULL_64_10</strain>
    </source>
</reference>
<dbReference type="Pfam" id="PF02670">
    <property type="entry name" value="DXP_reductoisom"/>
    <property type="match status" value="1"/>
</dbReference>
<feature type="domain" description="1-deoxy-D-xylulose 5-phosphate reductoisomerase N-terminal" evidence="10">
    <location>
        <begin position="4"/>
        <end position="130"/>
    </location>
</feature>
<dbReference type="PANTHER" id="PTHR30525:SF0">
    <property type="entry name" value="1-DEOXY-D-XYLULOSE 5-PHOSPHATE REDUCTOISOMERASE, CHLOROPLASTIC"/>
    <property type="match status" value="1"/>
</dbReference>
<feature type="binding site" evidence="9">
    <location>
        <position position="203"/>
    </location>
    <ligand>
        <name>NADPH</name>
        <dbReference type="ChEBI" id="CHEBI:57783"/>
    </ligand>
</feature>
<keyword evidence="4 9" id="KW-0521">NADP</keyword>
<dbReference type="UniPathway" id="UPA00056">
    <property type="reaction ID" value="UER00092"/>
</dbReference>
<dbReference type="PIRSF" id="PIRSF006205">
    <property type="entry name" value="Dxp_reductismrs"/>
    <property type="match status" value="1"/>
</dbReference>
<dbReference type="SUPFAM" id="SSF55347">
    <property type="entry name" value="Glyceraldehyde-3-phosphate dehydrogenase-like, C-terminal domain"/>
    <property type="match status" value="1"/>
</dbReference>
<evidence type="ECO:0000313" key="13">
    <source>
        <dbReference type="EMBL" id="OGG55897.1"/>
    </source>
</evidence>
<dbReference type="NCBIfam" id="NF009114">
    <property type="entry name" value="PRK12464.1"/>
    <property type="match status" value="1"/>
</dbReference>
<feature type="binding site" evidence="9">
    <location>
        <position position="219"/>
    </location>
    <ligand>
        <name>Mn(2+)</name>
        <dbReference type="ChEBI" id="CHEBI:29035"/>
    </ligand>
</feature>
<comment type="similarity">
    <text evidence="2 9">Belongs to the DXR family.</text>
</comment>
<evidence type="ECO:0000256" key="4">
    <source>
        <dbReference type="ARBA" id="ARBA00022857"/>
    </source>
</evidence>
<evidence type="ECO:0000259" key="10">
    <source>
        <dbReference type="Pfam" id="PF02670"/>
    </source>
</evidence>
<protein>
    <recommendedName>
        <fullName evidence="9">1-deoxy-D-xylulose 5-phosphate reductoisomerase</fullName>
        <shortName evidence="9">DXP reductoisomerase</shortName>
        <ecNumber evidence="9">1.1.1.267</ecNumber>
    </recommendedName>
    <alternativeName>
        <fullName evidence="9">1-deoxyxylulose-5-phosphate reductoisomerase</fullName>
    </alternativeName>
    <alternativeName>
        <fullName evidence="9">2-C-methyl-D-erythritol 4-phosphate synthase</fullName>
    </alternativeName>
</protein>
<evidence type="ECO:0000259" key="11">
    <source>
        <dbReference type="Pfam" id="PF08436"/>
    </source>
</evidence>
<dbReference type="GO" id="GO:0030145">
    <property type="term" value="F:manganese ion binding"/>
    <property type="evidence" value="ECO:0007669"/>
    <property type="project" value="TreeGrafter"/>
</dbReference>
<evidence type="ECO:0000256" key="8">
    <source>
        <dbReference type="ARBA" id="ARBA00048543"/>
    </source>
</evidence>
<dbReference type="SUPFAM" id="SSF69055">
    <property type="entry name" value="1-deoxy-D-xylulose-5-phosphate reductoisomerase, C-terminal domain"/>
    <property type="match status" value="1"/>
</dbReference>
<evidence type="ECO:0000256" key="5">
    <source>
        <dbReference type="ARBA" id="ARBA00023002"/>
    </source>
</evidence>
<keyword evidence="5 9" id="KW-0560">Oxidoreductase</keyword>
<dbReference type="InterPro" id="IPR036169">
    <property type="entry name" value="DXPR_C_sf"/>
</dbReference>
<accession>A0A1F6D3G0</accession>
<dbReference type="GO" id="GO:0016853">
    <property type="term" value="F:isomerase activity"/>
    <property type="evidence" value="ECO:0007669"/>
    <property type="project" value="UniProtKB-KW"/>
</dbReference>
<dbReference type="InterPro" id="IPR003821">
    <property type="entry name" value="DXP_reductoisomerase"/>
</dbReference>
<feature type="binding site" evidence="9">
    <location>
        <position position="216"/>
    </location>
    <ligand>
        <name>1-deoxy-D-xylulose 5-phosphate</name>
        <dbReference type="ChEBI" id="CHEBI:57792"/>
    </ligand>
</feature>
<feature type="binding site" evidence="9">
    <location>
        <position position="174"/>
    </location>
    <ligand>
        <name>1-deoxy-D-xylulose 5-phosphate</name>
        <dbReference type="ChEBI" id="CHEBI:57792"/>
    </ligand>
</feature>
<dbReference type="GO" id="GO:0070402">
    <property type="term" value="F:NADPH binding"/>
    <property type="evidence" value="ECO:0007669"/>
    <property type="project" value="InterPro"/>
</dbReference>
<feature type="binding site" evidence="9">
    <location>
        <position position="150"/>
    </location>
    <ligand>
        <name>Mn(2+)</name>
        <dbReference type="ChEBI" id="CHEBI:29035"/>
    </ligand>
</feature>
<feature type="binding site" evidence="9">
    <location>
        <position position="37"/>
    </location>
    <ligand>
        <name>NADPH</name>
        <dbReference type="ChEBI" id="CHEBI:57783"/>
    </ligand>
</feature>
<feature type="binding site" evidence="9">
    <location>
        <position position="124"/>
    </location>
    <ligand>
        <name>NADPH</name>
        <dbReference type="ChEBI" id="CHEBI:57783"/>
    </ligand>
</feature>
<dbReference type="Gene3D" id="1.10.1740.10">
    <property type="match status" value="1"/>
</dbReference>
<feature type="binding site" evidence="9">
    <location>
        <position position="123"/>
    </location>
    <ligand>
        <name>1-deoxy-D-xylulose 5-phosphate</name>
        <dbReference type="ChEBI" id="CHEBI:57792"/>
    </ligand>
</feature>
<evidence type="ECO:0000313" key="14">
    <source>
        <dbReference type="Proteomes" id="UP000178606"/>
    </source>
</evidence>
<feature type="binding site" evidence="9">
    <location>
        <position position="148"/>
    </location>
    <ligand>
        <name>Mn(2+)</name>
        <dbReference type="ChEBI" id="CHEBI:29035"/>
    </ligand>
</feature>
<evidence type="ECO:0000256" key="3">
    <source>
        <dbReference type="ARBA" id="ARBA00022723"/>
    </source>
</evidence>
<comment type="catalytic activity">
    <reaction evidence="8">
        <text>2-C-methyl-D-erythritol 4-phosphate + NADP(+) = 1-deoxy-D-xylulose 5-phosphate + NADPH + H(+)</text>
        <dbReference type="Rhea" id="RHEA:13717"/>
        <dbReference type="ChEBI" id="CHEBI:15378"/>
        <dbReference type="ChEBI" id="CHEBI:57783"/>
        <dbReference type="ChEBI" id="CHEBI:57792"/>
        <dbReference type="ChEBI" id="CHEBI:58262"/>
        <dbReference type="ChEBI" id="CHEBI:58349"/>
        <dbReference type="EC" id="1.1.1.267"/>
    </reaction>
    <physiologicalReaction direction="right-to-left" evidence="8">
        <dbReference type="Rhea" id="RHEA:13719"/>
    </physiologicalReaction>
</comment>
<dbReference type="SUPFAM" id="SSF51735">
    <property type="entry name" value="NAD(P)-binding Rossmann-fold domains"/>
    <property type="match status" value="1"/>
</dbReference>
<gene>
    <name evidence="9" type="primary">dxr</name>
    <name evidence="13" type="ORF">A3F84_23590</name>
</gene>
<comment type="cofactor">
    <cofactor evidence="9">
        <name>Mg(2+)</name>
        <dbReference type="ChEBI" id="CHEBI:18420"/>
    </cofactor>
    <cofactor evidence="9">
        <name>Mn(2+)</name>
        <dbReference type="ChEBI" id="CHEBI:29035"/>
    </cofactor>
</comment>
<dbReference type="InterPro" id="IPR013644">
    <property type="entry name" value="DXP_reductoisomerase_C"/>
</dbReference>
<comment type="function">
    <text evidence="9">Catalyzes the NADPH-dependent rearrangement and reduction of 1-deoxy-D-xylulose-5-phosphate (DXP) to 2-C-methyl-D-erythritol 4-phosphate (MEP).</text>
</comment>
<comment type="caution">
    <text evidence="13">The sequence shown here is derived from an EMBL/GenBank/DDBJ whole genome shotgun (WGS) entry which is preliminary data.</text>
</comment>
<keyword evidence="13" id="KW-0413">Isomerase</keyword>
<feature type="binding site" evidence="9">
    <location>
        <position position="150"/>
    </location>
    <ligand>
        <name>1-deoxy-D-xylulose 5-phosphate</name>
        <dbReference type="ChEBI" id="CHEBI:57792"/>
    </ligand>
</feature>
<evidence type="ECO:0000256" key="9">
    <source>
        <dbReference type="HAMAP-Rule" id="MF_00183"/>
    </source>
</evidence>
<evidence type="ECO:0000256" key="2">
    <source>
        <dbReference type="ARBA" id="ARBA00006825"/>
    </source>
</evidence>
<keyword evidence="7 9" id="KW-0414">Isoprene biosynthesis</keyword>
<feature type="binding site" evidence="9">
    <location>
        <position position="210"/>
    </location>
    <ligand>
        <name>1-deoxy-D-xylulose 5-phosphate</name>
        <dbReference type="ChEBI" id="CHEBI:57792"/>
    </ligand>
</feature>
<dbReference type="GO" id="GO:0030604">
    <property type="term" value="F:1-deoxy-D-xylulose-5-phosphate reductoisomerase activity"/>
    <property type="evidence" value="ECO:0007669"/>
    <property type="project" value="UniProtKB-UniRule"/>
</dbReference>
<feature type="binding site" evidence="9">
    <location>
        <position position="13"/>
    </location>
    <ligand>
        <name>NADPH</name>
        <dbReference type="ChEBI" id="CHEBI:57783"/>
    </ligand>
</feature>
<feature type="binding site" evidence="9">
    <location>
        <position position="12"/>
    </location>
    <ligand>
        <name>NADPH</name>
        <dbReference type="ChEBI" id="CHEBI:57783"/>
    </ligand>
</feature>
<dbReference type="Proteomes" id="UP000178606">
    <property type="component" value="Unassembled WGS sequence"/>
</dbReference>
<dbReference type="Gene3D" id="3.40.50.720">
    <property type="entry name" value="NAD(P)-binding Rossmann-like Domain"/>
    <property type="match status" value="1"/>
</dbReference>
<dbReference type="Pfam" id="PF13288">
    <property type="entry name" value="DXPR_C"/>
    <property type="match status" value="1"/>
</dbReference>
<feature type="binding site" evidence="9">
    <location>
        <position position="197"/>
    </location>
    <ligand>
        <name>1-deoxy-D-xylulose 5-phosphate</name>
        <dbReference type="ChEBI" id="CHEBI:57792"/>
    </ligand>
</feature>
<name>A0A1F6D3G0_HANXR</name>
<feature type="domain" description="1-deoxy-D-xylulose 5-phosphate reductoisomerase C-terminal" evidence="11">
    <location>
        <begin position="144"/>
        <end position="227"/>
    </location>
</feature>
<keyword evidence="9" id="KW-0460">Magnesium</keyword>
<evidence type="ECO:0000256" key="1">
    <source>
        <dbReference type="ARBA" id="ARBA00005094"/>
    </source>
</evidence>
<dbReference type="HAMAP" id="MF_00183">
    <property type="entry name" value="DXP_reductoisom"/>
    <property type="match status" value="1"/>
</dbReference>
<dbReference type="InterPro" id="IPR013512">
    <property type="entry name" value="DXP_reductoisomerase_N"/>
</dbReference>
<dbReference type="AlphaFoldDB" id="A0A1F6D3G0"/>
<dbReference type="InterPro" id="IPR036291">
    <property type="entry name" value="NAD(P)-bd_dom_sf"/>
</dbReference>
<dbReference type="PANTHER" id="PTHR30525">
    <property type="entry name" value="1-DEOXY-D-XYLULOSE 5-PHOSPHATE REDUCTOISOMERASE"/>
    <property type="match status" value="1"/>
</dbReference>
<dbReference type="Pfam" id="PF08436">
    <property type="entry name" value="DXP_redisom_C"/>
    <property type="match status" value="1"/>
</dbReference>
<keyword evidence="6 9" id="KW-0464">Manganese</keyword>
<dbReference type="EMBL" id="MFKF01000057">
    <property type="protein sequence ID" value="OGG55897.1"/>
    <property type="molecule type" value="Genomic_DNA"/>
</dbReference>
<comment type="pathway">
    <text evidence="1 9">Isoprenoid biosynthesis; isopentenyl diphosphate biosynthesis via DXP pathway; isopentenyl diphosphate from 1-deoxy-D-xylulose 5-phosphate: step 1/6.</text>
</comment>
<organism evidence="13 14">
    <name type="scientific">Handelsmanbacteria sp. (strain RIFCSPLOWO2_12_FULL_64_10)</name>
    <dbReference type="NCBI Taxonomy" id="1817868"/>
    <lineage>
        <taxon>Bacteria</taxon>
        <taxon>Candidatus Handelsmaniibacteriota</taxon>
    </lineage>
</organism>
<dbReference type="InterPro" id="IPR026877">
    <property type="entry name" value="DXPR_C"/>
</dbReference>
<sequence>MKRIVILGSTGSIGQNSLDVIEGLQDRFQVVGLSAGRNVELLCEQAIRHRPSVVCVGDERGADAARRRLTPFGIQVIAGPGGLTGLSAHPDADLVLNALVGSVGLQPTLSAIRAGKAVAMANKEPLVMAGGILVREARLRGVDLLPLDSEPSALWQCLKGERIHEVRRLILTASGGPFFGWSLDRLRDISPEQALNHPTWRMGRKITIDSATLMNKGLEVIEARWLFDLPASRIDVVVHRQSIVHSLVEFVDGSVMAQMSCPDMRLPIQHALTYPERLPTRVEPLNLLRLSQFTFEPPDTEQFPCLWLCYEAARLEGTAPAVLNAANEIAVSQFLNGQIGFLDIAAVNEEVLSAHRVAPEPDIEEVLEADRWARREAARVIRRKNGRTAVKV</sequence>
<feature type="binding site" evidence="9">
    <location>
        <position position="10"/>
    </location>
    <ligand>
        <name>NADPH</name>
        <dbReference type="ChEBI" id="CHEBI:57783"/>
    </ligand>
</feature>